<dbReference type="RefSeq" id="WP_386736840.1">
    <property type="nucleotide sequence ID" value="NZ_JBHRXI010000017.1"/>
</dbReference>
<keyword evidence="4" id="KW-0408">Iron</keyword>
<gene>
    <name evidence="7" type="ORF">ACFORG_17585</name>
</gene>
<dbReference type="PANTHER" id="PTHR44379">
    <property type="entry name" value="OXIDOREDUCTASE WITH IRON-SULFUR SUBUNIT"/>
    <property type="match status" value="1"/>
</dbReference>
<proteinExistence type="predicted"/>
<comment type="caution">
    <text evidence="7">The sequence shown here is derived from an EMBL/GenBank/DDBJ whole genome shotgun (WGS) entry which is preliminary data.</text>
</comment>
<dbReference type="InterPro" id="IPR012675">
    <property type="entry name" value="Beta-grasp_dom_sf"/>
</dbReference>
<keyword evidence="5" id="KW-0411">Iron-sulfur</keyword>
<feature type="domain" description="2Fe-2S ferredoxin-type" evidence="6">
    <location>
        <begin position="1"/>
        <end position="76"/>
    </location>
</feature>
<dbReference type="InterPro" id="IPR036010">
    <property type="entry name" value="2Fe-2S_ferredoxin-like_sf"/>
</dbReference>
<evidence type="ECO:0000256" key="5">
    <source>
        <dbReference type="ARBA" id="ARBA00023014"/>
    </source>
</evidence>
<reference evidence="8" key="1">
    <citation type="journal article" date="2019" name="Int. J. Syst. Evol. Microbiol.">
        <title>The Global Catalogue of Microorganisms (GCM) 10K type strain sequencing project: providing services to taxonomists for standard genome sequencing and annotation.</title>
        <authorList>
            <consortium name="The Broad Institute Genomics Platform"/>
            <consortium name="The Broad Institute Genome Sequencing Center for Infectious Disease"/>
            <person name="Wu L."/>
            <person name="Ma J."/>
        </authorList>
    </citation>
    <scope>NUCLEOTIDE SEQUENCE [LARGE SCALE GENOMIC DNA]</scope>
    <source>
        <strain evidence="8">KCTC 42911</strain>
    </source>
</reference>
<name>A0ABV7TKW6_9RHOB</name>
<keyword evidence="8" id="KW-1185">Reference proteome</keyword>
<dbReference type="SUPFAM" id="SSF47741">
    <property type="entry name" value="CO dehydrogenase ISP C-domain like"/>
    <property type="match status" value="1"/>
</dbReference>
<sequence>MAASLTINGKTHQLDLPDDVPLLWVLRDAVGLTGTKFGCGVAACGACTVHIDGAAVRSCQVALGDVWGDVTTIEGVGTPDNLAVIQQAWVVHQVAQCGYCQSGQIMQAAALLSETPDPSDDEIDEAMAGNLCRCGTYPRIRAAIRSAADKMKEA</sequence>
<evidence type="ECO:0000259" key="6">
    <source>
        <dbReference type="PROSITE" id="PS51085"/>
    </source>
</evidence>
<dbReference type="InterPro" id="IPR036884">
    <property type="entry name" value="2Fe-2S-bd_dom_sf"/>
</dbReference>
<dbReference type="EMBL" id="JBHRXI010000017">
    <property type="protein sequence ID" value="MFC3615572.1"/>
    <property type="molecule type" value="Genomic_DNA"/>
</dbReference>
<evidence type="ECO:0000256" key="1">
    <source>
        <dbReference type="ARBA" id="ARBA00022714"/>
    </source>
</evidence>
<dbReference type="SUPFAM" id="SSF54292">
    <property type="entry name" value="2Fe-2S ferredoxin-like"/>
    <property type="match status" value="1"/>
</dbReference>
<keyword evidence="3" id="KW-0560">Oxidoreductase</keyword>
<accession>A0ABV7TKW6</accession>
<dbReference type="PROSITE" id="PS51085">
    <property type="entry name" value="2FE2S_FER_2"/>
    <property type="match status" value="1"/>
</dbReference>
<dbReference type="PANTHER" id="PTHR44379:SF2">
    <property type="entry name" value="BLR6218 PROTEIN"/>
    <property type="match status" value="1"/>
</dbReference>
<dbReference type="InterPro" id="IPR006058">
    <property type="entry name" value="2Fe2S_fd_BS"/>
</dbReference>
<dbReference type="InterPro" id="IPR002888">
    <property type="entry name" value="2Fe-2S-bd"/>
</dbReference>
<evidence type="ECO:0000313" key="7">
    <source>
        <dbReference type="EMBL" id="MFC3615572.1"/>
    </source>
</evidence>
<protein>
    <submittedName>
        <fullName evidence="7">(2Fe-2S)-binding protein</fullName>
    </submittedName>
</protein>
<organism evidence="7 8">
    <name type="scientific">Lutimaribacter marinistellae</name>
    <dbReference type="NCBI Taxonomy" id="1820329"/>
    <lineage>
        <taxon>Bacteria</taxon>
        <taxon>Pseudomonadati</taxon>
        <taxon>Pseudomonadota</taxon>
        <taxon>Alphaproteobacteria</taxon>
        <taxon>Rhodobacterales</taxon>
        <taxon>Roseobacteraceae</taxon>
        <taxon>Lutimaribacter</taxon>
    </lineage>
</organism>
<dbReference type="InterPro" id="IPR001041">
    <property type="entry name" value="2Fe-2S_ferredoxin-type"/>
</dbReference>
<keyword evidence="2" id="KW-0479">Metal-binding</keyword>
<dbReference type="Pfam" id="PF01799">
    <property type="entry name" value="Fer2_2"/>
    <property type="match status" value="1"/>
</dbReference>
<dbReference type="Pfam" id="PF00111">
    <property type="entry name" value="Fer2"/>
    <property type="match status" value="1"/>
</dbReference>
<dbReference type="Gene3D" id="1.10.150.120">
    <property type="entry name" value="[2Fe-2S]-binding domain"/>
    <property type="match status" value="1"/>
</dbReference>
<dbReference type="Proteomes" id="UP001595629">
    <property type="component" value="Unassembled WGS sequence"/>
</dbReference>
<evidence type="ECO:0000256" key="3">
    <source>
        <dbReference type="ARBA" id="ARBA00023002"/>
    </source>
</evidence>
<dbReference type="CDD" id="cd00207">
    <property type="entry name" value="fer2"/>
    <property type="match status" value="1"/>
</dbReference>
<dbReference type="Gene3D" id="3.10.20.30">
    <property type="match status" value="1"/>
</dbReference>
<evidence type="ECO:0000256" key="4">
    <source>
        <dbReference type="ARBA" id="ARBA00023004"/>
    </source>
</evidence>
<keyword evidence="1" id="KW-0001">2Fe-2S</keyword>
<dbReference type="InterPro" id="IPR051452">
    <property type="entry name" value="Diverse_Oxidoreductases"/>
</dbReference>
<evidence type="ECO:0000313" key="8">
    <source>
        <dbReference type="Proteomes" id="UP001595629"/>
    </source>
</evidence>
<evidence type="ECO:0000256" key="2">
    <source>
        <dbReference type="ARBA" id="ARBA00022723"/>
    </source>
</evidence>
<dbReference type="PROSITE" id="PS00197">
    <property type="entry name" value="2FE2S_FER_1"/>
    <property type="match status" value="1"/>
</dbReference>